<dbReference type="GO" id="GO:0016987">
    <property type="term" value="F:sigma factor activity"/>
    <property type="evidence" value="ECO:0007669"/>
    <property type="project" value="UniProtKB-KW"/>
</dbReference>
<dbReference type="EMBL" id="JACCAB010000001">
    <property type="protein sequence ID" value="NYG07051.1"/>
    <property type="molecule type" value="Genomic_DNA"/>
</dbReference>
<dbReference type="InterPro" id="IPR046531">
    <property type="entry name" value="DUF6596"/>
</dbReference>
<dbReference type="Pfam" id="PF08281">
    <property type="entry name" value="Sigma70_r4_2"/>
    <property type="match status" value="1"/>
</dbReference>
<feature type="domain" description="DUF6596" evidence="6">
    <location>
        <begin position="192"/>
        <end position="290"/>
    </location>
</feature>
<keyword evidence="8" id="KW-1185">Reference proteome</keyword>
<evidence type="ECO:0000259" key="6">
    <source>
        <dbReference type="Pfam" id="PF20239"/>
    </source>
</evidence>
<evidence type="ECO:0000313" key="8">
    <source>
        <dbReference type="Proteomes" id="UP000573599"/>
    </source>
</evidence>
<keyword evidence="3" id="KW-0731">Sigma factor</keyword>
<dbReference type="PANTHER" id="PTHR47756">
    <property type="entry name" value="BLL6612 PROTEIN-RELATED"/>
    <property type="match status" value="1"/>
</dbReference>
<reference evidence="7 8" key="1">
    <citation type="submission" date="2020-07" db="EMBL/GenBank/DDBJ databases">
        <title>Sequencing the genomes of 1000 actinobacteria strains.</title>
        <authorList>
            <person name="Klenk H.-P."/>
        </authorList>
    </citation>
    <scope>NUCLEOTIDE SEQUENCE [LARGE SCALE GENOMIC DNA]</scope>
    <source>
        <strain evidence="7 8">DSM 23987</strain>
    </source>
</reference>
<dbReference type="InterPro" id="IPR013249">
    <property type="entry name" value="RNA_pol_sigma70_r4_t2"/>
</dbReference>
<evidence type="ECO:0000256" key="3">
    <source>
        <dbReference type="ARBA" id="ARBA00023082"/>
    </source>
</evidence>
<keyword evidence="2" id="KW-0805">Transcription regulation</keyword>
<evidence type="ECO:0000256" key="2">
    <source>
        <dbReference type="ARBA" id="ARBA00023015"/>
    </source>
</evidence>
<accession>A0A852WHL6</accession>
<dbReference type="InterPro" id="IPR013325">
    <property type="entry name" value="RNA_pol_sigma_r2"/>
</dbReference>
<dbReference type="AlphaFoldDB" id="A0A852WHL6"/>
<dbReference type="GO" id="GO:0003677">
    <property type="term" value="F:DNA binding"/>
    <property type="evidence" value="ECO:0007669"/>
    <property type="project" value="InterPro"/>
</dbReference>
<evidence type="ECO:0000313" key="7">
    <source>
        <dbReference type="EMBL" id="NYG07051.1"/>
    </source>
</evidence>
<dbReference type="SUPFAM" id="SSF88946">
    <property type="entry name" value="Sigma2 domain of RNA polymerase sigma factors"/>
    <property type="match status" value="1"/>
</dbReference>
<comment type="similarity">
    <text evidence="1">Belongs to the sigma-70 factor family. ECF subfamily.</text>
</comment>
<evidence type="ECO:0000256" key="4">
    <source>
        <dbReference type="ARBA" id="ARBA00023163"/>
    </source>
</evidence>
<evidence type="ECO:0000259" key="5">
    <source>
        <dbReference type="Pfam" id="PF08281"/>
    </source>
</evidence>
<dbReference type="Gene3D" id="1.10.1740.10">
    <property type="match status" value="1"/>
</dbReference>
<protein>
    <submittedName>
        <fullName evidence="7">RNA polymerase sigma-70 factor (ECF subfamily)</fullName>
    </submittedName>
</protein>
<name>A0A852WHL6_9MICO</name>
<dbReference type="PANTHER" id="PTHR47756:SF2">
    <property type="entry name" value="BLL6612 PROTEIN"/>
    <property type="match status" value="1"/>
</dbReference>
<gene>
    <name evidence="7" type="ORF">BJ986_001538</name>
</gene>
<dbReference type="Proteomes" id="UP000573599">
    <property type="component" value="Unassembled WGS sequence"/>
</dbReference>
<proteinExistence type="inferred from homology"/>
<comment type="caution">
    <text evidence="7">The sequence shown here is derived from an EMBL/GenBank/DDBJ whole genome shotgun (WGS) entry which is preliminary data.</text>
</comment>
<keyword evidence="4" id="KW-0804">Transcription</keyword>
<dbReference type="GO" id="GO:0006352">
    <property type="term" value="P:DNA-templated transcription initiation"/>
    <property type="evidence" value="ECO:0007669"/>
    <property type="project" value="InterPro"/>
</dbReference>
<dbReference type="SUPFAM" id="SSF88659">
    <property type="entry name" value="Sigma3 and sigma4 domains of RNA polymerase sigma factors"/>
    <property type="match status" value="1"/>
</dbReference>
<feature type="domain" description="RNA polymerase sigma factor 70 region 4 type 2" evidence="5">
    <location>
        <begin position="123"/>
        <end position="174"/>
    </location>
</feature>
<dbReference type="Pfam" id="PF20239">
    <property type="entry name" value="DUF6596"/>
    <property type="match status" value="1"/>
</dbReference>
<dbReference type="RefSeq" id="WP_337794996.1">
    <property type="nucleotide sequence ID" value="NZ_JACCAB010000001.1"/>
</dbReference>
<organism evidence="7 8">
    <name type="scientific">Pedococcus badiiscoriae</name>
    <dbReference type="NCBI Taxonomy" id="642776"/>
    <lineage>
        <taxon>Bacteria</taxon>
        <taxon>Bacillati</taxon>
        <taxon>Actinomycetota</taxon>
        <taxon>Actinomycetes</taxon>
        <taxon>Micrococcales</taxon>
        <taxon>Intrasporangiaceae</taxon>
        <taxon>Pedococcus</taxon>
    </lineage>
</organism>
<evidence type="ECO:0000256" key="1">
    <source>
        <dbReference type="ARBA" id="ARBA00010641"/>
    </source>
</evidence>
<dbReference type="InterPro" id="IPR013324">
    <property type="entry name" value="RNA_pol_sigma_r3/r4-like"/>
</dbReference>
<sequence>MSVGGPAATSGDPADVLATVVRQEWGRLTALLLARFRRLDLVEDALADAVETATRRWTRDGLPDNPAAWLHTAARRRVLDRLRAEAMAHRKAPLLIVEAERVEGSPVLADPGDLVEDDLLRLVLMCTHPALDPAAASALTLRLVLGVSTADIARLFLVPEPTMAARITRAKRKIVTAGIPFAVPSADVLPERLDTVAQTAYLAFTAGYAPGSGPDVVRTGLAGEAIRLVRVVLALRPDAPVLVALLALMLLQHSRRDARVDDSGRIVLLPDQDRSRWHRDEVDEAVRLLRSPGLAGPVTLQAAGYAVQARIAVEHATARTAAETAWDRVVAHYDELVALTPTPSARLARAVAVAEASGPHEGLAALAGLDDLLAHSHRLPAVRAELLTRAGDRDGARAAYDLAIERCGNDAERALLLERRADLRPDRDGAGGRGGRVTPTA</sequence>